<sequence length="219" mass="23131">MAKLGWLVVSLSVSVLVTNLCEAISSCNDPCKTLNDCDGQLICIKGKCNNDPDVHVGSHVCSNEGSGEGSSPPLGDSCQPFGHKVCKGISHPQFKCSPRVTSSTRAILTNIEFNGDGENGAPSECDNKFHLNSELVVALSTGWYNRGSRCGKKIKVTARNGKSVLAKVVDECDSISGCDALHAGQPPCRNNIVDAAKAVWDALGLDTDVGEEPVNWSDV</sequence>
<dbReference type="EMBL" id="CM002927">
    <property type="protein sequence ID" value="KGN46855.1"/>
    <property type="molecule type" value="Genomic_DNA"/>
</dbReference>
<dbReference type="STRING" id="3659.A0A0A0KAU2"/>
<evidence type="ECO:0000256" key="3">
    <source>
        <dbReference type="ARBA" id="ARBA00022525"/>
    </source>
</evidence>
<keyword evidence="7" id="KW-1185">Reference proteome</keyword>
<evidence type="ECO:0000256" key="1">
    <source>
        <dbReference type="ARBA" id="ARBA00004613"/>
    </source>
</evidence>
<dbReference type="CDD" id="cd22270">
    <property type="entry name" value="DPBB_kiwellin-like"/>
    <property type="match status" value="1"/>
</dbReference>
<keyword evidence="4 5" id="KW-0732">Signal</keyword>
<dbReference type="Gramene" id="KGN46855">
    <property type="protein sequence ID" value="KGN46855"/>
    <property type="gene ID" value="Csa_6G147490"/>
</dbReference>
<dbReference type="OMA" id="MANTIPI"/>
<evidence type="ECO:0000256" key="4">
    <source>
        <dbReference type="ARBA" id="ARBA00022729"/>
    </source>
</evidence>
<accession>A0A0A0KAU2</accession>
<dbReference type="Gene3D" id="2.40.40.10">
    <property type="entry name" value="RlpA-like domain"/>
    <property type="match status" value="1"/>
</dbReference>
<dbReference type="Pfam" id="PF24300">
    <property type="entry name" value="KWL1"/>
    <property type="match status" value="1"/>
</dbReference>
<gene>
    <name evidence="6" type="ORF">Csa_6G147490</name>
</gene>
<keyword evidence="3" id="KW-0964">Secreted</keyword>
<feature type="chain" id="PRO_5001964912" description="Kiwellin" evidence="5">
    <location>
        <begin position="24"/>
        <end position="219"/>
    </location>
</feature>
<comment type="subcellular location">
    <subcellularLocation>
        <location evidence="1">Secreted</location>
    </subcellularLocation>
</comment>
<reference evidence="6 7" key="1">
    <citation type="journal article" date="2009" name="Nat. Genet.">
        <title>The genome of the cucumber, Cucumis sativus L.</title>
        <authorList>
            <person name="Huang S."/>
            <person name="Li R."/>
            <person name="Zhang Z."/>
            <person name="Li L."/>
            <person name="Gu X."/>
            <person name="Fan W."/>
            <person name="Lucas W.J."/>
            <person name="Wang X."/>
            <person name="Xie B."/>
            <person name="Ni P."/>
            <person name="Ren Y."/>
            <person name="Zhu H."/>
            <person name="Li J."/>
            <person name="Lin K."/>
            <person name="Jin W."/>
            <person name="Fei Z."/>
            <person name="Li G."/>
            <person name="Staub J."/>
            <person name="Kilian A."/>
            <person name="van der Vossen E.A."/>
            <person name="Wu Y."/>
            <person name="Guo J."/>
            <person name="He J."/>
            <person name="Jia Z."/>
            <person name="Ren Y."/>
            <person name="Tian G."/>
            <person name="Lu Y."/>
            <person name="Ruan J."/>
            <person name="Qian W."/>
            <person name="Wang M."/>
            <person name="Huang Q."/>
            <person name="Li B."/>
            <person name="Xuan Z."/>
            <person name="Cao J."/>
            <person name="Asan"/>
            <person name="Wu Z."/>
            <person name="Zhang J."/>
            <person name="Cai Q."/>
            <person name="Bai Y."/>
            <person name="Zhao B."/>
            <person name="Han Y."/>
            <person name="Li Y."/>
            <person name="Li X."/>
            <person name="Wang S."/>
            <person name="Shi Q."/>
            <person name="Liu S."/>
            <person name="Cho W.K."/>
            <person name="Kim J.Y."/>
            <person name="Xu Y."/>
            <person name="Heller-Uszynska K."/>
            <person name="Miao H."/>
            <person name="Cheng Z."/>
            <person name="Zhang S."/>
            <person name="Wu J."/>
            <person name="Yang Y."/>
            <person name="Kang H."/>
            <person name="Li M."/>
            <person name="Liang H."/>
            <person name="Ren X."/>
            <person name="Shi Z."/>
            <person name="Wen M."/>
            <person name="Jian M."/>
            <person name="Yang H."/>
            <person name="Zhang G."/>
            <person name="Yang Z."/>
            <person name="Chen R."/>
            <person name="Liu S."/>
            <person name="Li J."/>
            <person name="Ma L."/>
            <person name="Liu H."/>
            <person name="Zhou Y."/>
            <person name="Zhao J."/>
            <person name="Fang X."/>
            <person name="Li G."/>
            <person name="Fang L."/>
            <person name="Li Y."/>
            <person name="Liu D."/>
            <person name="Zheng H."/>
            <person name="Zhang Y."/>
            <person name="Qin N."/>
            <person name="Li Z."/>
            <person name="Yang G."/>
            <person name="Yang S."/>
            <person name="Bolund L."/>
            <person name="Kristiansen K."/>
            <person name="Zheng H."/>
            <person name="Li S."/>
            <person name="Zhang X."/>
            <person name="Yang H."/>
            <person name="Wang J."/>
            <person name="Sun R."/>
            <person name="Zhang B."/>
            <person name="Jiang S."/>
            <person name="Wang J."/>
            <person name="Du Y."/>
            <person name="Li S."/>
        </authorList>
    </citation>
    <scope>NUCLEOTIDE SEQUENCE [LARGE SCALE GENOMIC DNA]</scope>
    <source>
        <strain evidence="7">cv. 9930</strain>
    </source>
</reference>
<evidence type="ECO:0000256" key="2">
    <source>
        <dbReference type="ARBA" id="ARBA00005592"/>
    </source>
</evidence>
<proteinExistence type="inferred from homology"/>
<dbReference type="eggNOG" id="ENOG502RXVH">
    <property type="taxonomic scope" value="Eukaryota"/>
</dbReference>
<dbReference type="PANTHER" id="PTHR33191:SF9">
    <property type="entry name" value="RIPENING-RELATED PROTEIN 2-RELATED"/>
    <property type="match status" value="1"/>
</dbReference>
<feature type="signal peptide" evidence="5">
    <location>
        <begin position="1"/>
        <end position="23"/>
    </location>
</feature>
<dbReference type="InterPro" id="IPR036908">
    <property type="entry name" value="RlpA-like_sf"/>
</dbReference>
<dbReference type="OrthoDB" id="406505at2759"/>
<dbReference type="InterPro" id="IPR039271">
    <property type="entry name" value="Kiwellin-like"/>
</dbReference>
<dbReference type="KEGG" id="csv:105435992"/>
<reference evidence="6 7" key="2">
    <citation type="journal article" date="2009" name="PLoS ONE">
        <title>An integrated genetic and cytogenetic map of the cucumber genome.</title>
        <authorList>
            <person name="Ren Y."/>
            <person name="Zhang Z."/>
            <person name="Liu J."/>
            <person name="Staub J.E."/>
            <person name="Han Y."/>
            <person name="Cheng Z."/>
            <person name="Li X."/>
            <person name="Lu J."/>
            <person name="Miao H."/>
            <person name="Kang H."/>
            <person name="Xie B."/>
            <person name="Gu X."/>
            <person name="Wang X."/>
            <person name="Du Y."/>
            <person name="Jin W."/>
            <person name="Huang S."/>
        </authorList>
    </citation>
    <scope>NUCLEOTIDE SEQUENCE [LARGE SCALE GENOMIC DNA]</scope>
    <source>
        <strain evidence="7">cv. 9930</strain>
    </source>
</reference>
<protein>
    <recommendedName>
        <fullName evidence="8">Kiwellin</fullName>
    </recommendedName>
</protein>
<dbReference type="AlphaFoldDB" id="A0A0A0KAU2"/>
<dbReference type="SUPFAM" id="SSF50685">
    <property type="entry name" value="Barwin-like endoglucanases"/>
    <property type="match status" value="1"/>
</dbReference>
<dbReference type="GO" id="GO:0005576">
    <property type="term" value="C:extracellular region"/>
    <property type="evidence" value="ECO:0007669"/>
    <property type="project" value="UniProtKB-SubCell"/>
</dbReference>
<name>A0A0A0KAU2_CUCSA</name>
<evidence type="ECO:0008006" key="8">
    <source>
        <dbReference type="Google" id="ProtNLM"/>
    </source>
</evidence>
<evidence type="ECO:0000256" key="5">
    <source>
        <dbReference type="SAM" id="SignalP"/>
    </source>
</evidence>
<organism evidence="6 7">
    <name type="scientific">Cucumis sativus</name>
    <name type="common">Cucumber</name>
    <dbReference type="NCBI Taxonomy" id="3659"/>
    <lineage>
        <taxon>Eukaryota</taxon>
        <taxon>Viridiplantae</taxon>
        <taxon>Streptophyta</taxon>
        <taxon>Embryophyta</taxon>
        <taxon>Tracheophyta</taxon>
        <taxon>Spermatophyta</taxon>
        <taxon>Magnoliopsida</taxon>
        <taxon>eudicotyledons</taxon>
        <taxon>Gunneridae</taxon>
        <taxon>Pentapetalae</taxon>
        <taxon>rosids</taxon>
        <taxon>fabids</taxon>
        <taxon>Cucurbitales</taxon>
        <taxon>Cucurbitaceae</taxon>
        <taxon>Benincaseae</taxon>
        <taxon>Cucumis</taxon>
    </lineage>
</organism>
<dbReference type="PANTHER" id="PTHR33191">
    <property type="entry name" value="RIPENING-RELATED PROTEIN 2-RELATED"/>
    <property type="match status" value="1"/>
</dbReference>
<reference evidence="6 7" key="3">
    <citation type="journal article" date="2010" name="BMC Genomics">
        <title>Transcriptome sequencing and comparative analysis of cucumber flowers with different sex types.</title>
        <authorList>
            <person name="Guo S."/>
            <person name="Zheng Y."/>
            <person name="Joung J.G."/>
            <person name="Liu S."/>
            <person name="Zhang Z."/>
            <person name="Crasta O.R."/>
            <person name="Sobral B.W."/>
            <person name="Xu Y."/>
            <person name="Huang S."/>
            <person name="Fei Z."/>
        </authorList>
    </citation>
    <scope>NUCLEOTIDE SEQUENCE [LARGE SCALE GENOMIC DNA]</scope>
    <source>
        <strain evidence="7">cv. 9930</strain>
    </source>
</reference>
<evidence type="ECO:0000313" key="7">
    <source>
        <dbReference type="Proteomes" id="UP000029981"/>
    </source>
</evidence>
<evidence type="ECO:0000313" key="6">
    <source>
        <dbReference type="EMBL" id="KGN46855.1"/>
    </source>
</evidence>
<reference evidence="6 7" key="4">
    <citation type="journal article" date="2011" name="BMC Genomics">
        <title>RNA-Seq improves annotation of protein-coding genes in the cucumber genome.</title>
        <authorList>
            <person name="Li Z."/>
            <person name="Zhang Z."/>
            <person name="Yan P."/>
            <person name="Huang S."/>
            <person name="Fei Z."/>
            <person name="Lin K."/>
        </authorList>
    </citation>
    <scope>NUCLEOTIDE SEQUENCE [LARGE SCALE GENOMIC DNA]</scope>
    <source>
        <strain evidence="7">cv. 9930</strain>
    </source>
</reference>
<dbReference type="Proteomes" id="UP000029981">
    <property type="component" value="Chromosome 6"/>
</dbReference>
<comment type="similarity">
    <text evidence="2">Belongs to the kiwellin family.</text>
</comment>